<organism evidence="5 6">
    <name type="scientific">Candidatus Colimorpha enterica</name>
    <dbReference type="NCBI Taxonomy" id="3083063"/>
    <lineage>
        <taxon>Bacteria</taxon>
        <taxon>Pseudomonadati</taxon>
        <taxon>Bacteroidota</taxon>
        <taxon>Bacteroidia</taxon>
        <taxon>Bacteroidales</taxon>
        <taxon>Candidatus Colimorpha</taxon>
    </lineage>
</organism>
<evidence type="ECO:0000256" key="2">
    <source>
        <dbReference type="ARBA" id="ARBA00022777"/>
    </source>
</evidence>
<dbReference type="InterPro" id="IPR012893">
    <property type="entry name" value="HipA-like_C"/>
</dbReference>
<gene>
    <name evidence="5" type="ORF">BN580_00476</name>
</gene>
<evidence type="ECO:0000259" key="4">
    <source>
        <dbReference type="Pfam" id="PF20586"/>
    </source>
</evidence>
<evidence type="ECO:0000313" key="6">
    <source>
        <dbReference type="Proteomes" id="UP000017938"/>
    </source>
</evidence>
<evidence type="ECO:0000313" key="5">
    <source>
        <dbReference type="EMBL" id="CDC77560.1"/>
    </source>
</evidence>
<dbReference type="STRING" id="1263015.BN580_00476"/>
<comment type="caution">
    <text evidence="5">The sequence shown here is derived from an EMBL/GenBank/DDBJ whole genome shotgun (WGS) entry which is preliminary data.</text>
</comment>
<name>R6TZF8_9BACT</name>
<feature type="domain" description="HipA-like C-terminal" evidence="3">
    <location>
        <begin position="255"/>
        <end position="462"/>
    </location>
</feature>
<dbReference type="Gene3D" id="1.10.1070.20">
    <property type="match status" value="1"/>
</dbReference>
<accession>R6TZF8</accession>
<sequence>MEHKDYLTRLTELSSKISELPKGYISKKTVSGNVYFYHQWTEGGVKQSRYLHDDEVEVLSTQIEERKKLQAELKDVKAEMTRQPKLRQTDEQGNEVTHMNCTLMHKRIAVAELELDNDTGFIQKIGTVYAPEHLPLGIPIRRGITDRKALNEWWTDRSIPASRSGVREALETLDITSTRMLLIKCYGLSLSDQYWICPEGSGLTWEKVNFFNNGFSDDIGNVLFGSNKKPSNPLDFSSPDNTSDGNLKKRWKIIDGKRCLVKGGSNPFRQQPLNEVIATEIMERLDIPHVPYTVTWNKGAPYSICEDFIDENTELIPAWRIIQTQKQDNSTSLYQHFLNCCNALGIPGAEEFLDRMITLDYIIANEDRHLNNFGAIRNAETLEWIGMAPIYDSGSSLGYDKITPTMKNAREYTCKPFKKHHEEQLKLVSSFDWVDFAKLSDVQEIITSILSDENATDYMDETRIRVIAELTERRIRNIESLAMSHTRVQSITTEDDVEEDIAEDYGPKMEM</sequence>
<evidence type="ECO:0000256" key="1">
    <source>
        <dbReference type="ARBA" id="ARBA00022679"/>
    </source>
</evidence>
<dbReference type="Pfam" id="PF07804">
    <property type="entry name" value="HipA_C"/>
    <property type="match status" value="1"/>
</dbReference>
<feature type="domain" description="DUF6788" evidence="4">
    <location>
        <begin position="5"/>
        <end position="57"/>
    </location>
</feature>
<reference evidence="5" key="1">
    <citation type="submission" date="2012-11" db="EMBL/GenBank/DDBJ databases">
        <title>Dependencies among metagenomic species, viruses, plasmids and units of genetic variation.</title>
        <authorList>
            <person name="Nielsen H.B."/>
            <person name="Almeida M."/>
            <person name="Juncker A.S."/>
            <person name="Rasmussen S."/>
            <person name="Li J."/>
            <person name="Sunagawa S."/>
            <person name="Plichta D."/>
            <person name="Gautier L."/>
            <person name="Le Chatelier E."/>
            <person name="Peletier E."/>
            <person name="Bonde I."/>
            <person name="Nielsen T."/>
            <person name="Manichanh C."/>
            <person name="Arumugam M."/>
            <person name="Batto J."/>
            <person name="Santos M.B.Q.D."/>
            <person name="Blom N."/>
            <person name="Borruel N."/>
            <person name="Burgdorf K.S."/>
            <person name="Boumezbeur F."/>
            <person name="Casellas F."/>
            <person name="Dore J."/>
            <person name="Guarner F."/>
            <person name="Hansen T."/>
            <person name="Hildebrand F."/>
            <person name="Kaas R.S."/>
            <person name="Kennedy S."/>
            <person name="Kristiansen K."/>
            <person name="Kultima J.R."/>
            <person name="Leonard P."/>
            <person name="Levenez F."/>
            <person name="Lund O."/>
            <person name="Moumen B."/>
            <person name="Le Paslier D."/>
            <person name="Pons N."/>
            <person name="Pedersen O."/>
            <person name="Prifti E."/>
            <person name="Qin J."/>
            <person name="Raes J."/>
            <person name="Tap J."/>
            <person name="Tims S."/>
            <person name="Ussery D.W."/>
            <person name="Yamada T."/>
            <person name="MetaHit consortium"/>
            <person name="Renault P."/>
            <person name="Sicheritz-Ponten T."/>
            <person name="Bork P."/>
            <person name="Wang J."/>
            <person name="Brunak S."/>
            <person name="Ehrlich S.D."/>
        </authorList>
    </citation>
    <scope>NUCLEOTIDE SEQUENCE [LARGE SCALE GENOMIC DNA]</scope>
</reference>
<evidence type="ECO:0000259" key="3">
    <source>
        <dbReference type="Pfam" id="PF07804"/>
    </source>
</evidence>
<dbReference type="Proteomes" id="UP000017938">
    <property type="component" value="Unassembled WGS sequence"/>
</dbReference>
<proteinExistence type="predicted"/>
<dbReference type="AlphaFoldDB" id="R6TZF8"/>
<dbReference type="GO" id="GO:0016301">
    <property type="term" value="F:kinase activity"/>
    <property type="evidence" value="ECO:0007669"/>
    <property type="project" value="UniProtKB-KW"/>
</dbReference>
<keyword evidence="1" id="KW-0808">Transferase</keyword>
<dbReference type="InterPro" id="IPR046738">
    <property type="entry name" value="DUF6788"/>
</dbReference>
<dbReference type="EMBL" id="CBFW010000439">
    <property type="protein sequence ID" value="CDC77560.1"/>
    <property type="molecule type" value="Genomic_DNA"/>
</dbReference>
<keyword evidence="2" id="KW-0418">Kinase</keyword>
<dbReference type="Pfam" id="PF20586">
    <property type="entry name" value="DUF6788"/>
    <property type="match status" value="1"/>
</dbReference>
<protein>
    <submittedName>
        <fullName evidence="5">Uncharacterized protein</fullName>
    </submittedName>
</protein>